<dbReference type="GO" id="GO:0003729">
    <property type="term" value="F:mRNA binding"/>
    <property type="evidence" value="ECO:0007669"/>
    <property type="project" value="InterPro"/>
</dbReference>
<keyword evidence="5" id="KW-0694">RNA-binding</keyword>
<gene>
    <name evidence="8" type="ORF">B1A_00022</name>
    <name evidence="7" type="ORF">B2A_00150</name>
</gene>
<proteinExistence type="predicted"/>
<name>T1B8F1_9ZZZZ</name>
<dbReference type="AlphaFoldDB" id="T1B8F1"/>
<dbReference type="EMBL" id="AUZZ01000111">
    <property type="protein sequence ID" value="EQD69206.1"/>
    <property type="molecule type" value="Genomic_DNA"/>
</dbReference>
<keyword evidence="6" id="KW-0346">Stress response</keyword>
<dbReference type="InterPro" id="IPR038570">
    <property type="entry name" value="HicA_sf"/>
</dbReference>
<evidence type="ECO:0000256" key="6">
    <source>
        <dbReference type="ARBA" id="ARBA00023016"/>
    </source>
</evidence>
<dbReference type="Pfam" id="PF07927">
    <property type="entry name" value="HicA_toxin"/>
    <property type="match status" value="1"/>
</dbReference>
<organism evidence="7">
    <name type="scientific">mine drainage metagenome</name>
    <dbReference type="NCBI Taxonomy" id="410659"/>
    <lineage>
        <taxon>unclassified sequences</taxon>
        <taxon>metagenomes</taxon>
        <taxon>ecological metagenomes</taxon>
    </lineage>
</organism>
<reference evidence="7" key="2">
    <citation type="journal article" date="2014" name="ISME J.">
        <title>Microbial stratification in low pH oxic and suboxic macroscopic growths along an acid mine drainage.</title>
        <authorList>
            <person name="Mendez-Garcia C."/>
            <person name="Mesa V."/>
            <person name="Sprenger R.R."/>
            <person name="Richter M."/>
            <person name="Diez M.S."/>
            <person name="Solano J."/>
            <person name="Bargiela R."/>
            <person name="Golyshina O.V."/>
            <person name="Manteca A."/>
            <person name="Ramos J.L."/>
            <person name="Gallego J.R."/>
            <person name="Llorente I."/>
            <person name="Martins Dos Santos V.A."/>
            <person name="Jensen O.N."/>
            <person name="Pelaez A.I."/>
            <person name="Sanchez J."/>
            <person name="Ferrer M."/>
        </authorList>
    </citation>
    <scope>NUCLEOTIDE SEQUENCE</scope>
</reference>
<evidence type="ECO:0000256" key="1">
    <source>
        <dbReference type="ARBA" id="ARBA00022649"/>
    </source>
</evidence>
<keyword evidence="3" id="KW-0255">Endonuclease</keyword>
<reference evidence="7" key="1">
    <citation type="submission" date="2013-08" db="EMBL/GenBank/DDBJ databases">
        <authorList>
            <person name="Mendez C."/>
            <person name="Richter M."/>
            <person name="Ferrer M."/>
            <person name="Sanchez J."/>
        </authorList>
    </citation>
    <scope>NUCLEOTIDE SEQUENCE</scope>
</reference>
<dbReference type="EMBL" id="AUZX01000014">
    <property type="protein sequence ID" value="EQD81252.1"/>
    <property type="molecule type" value="Genomic_DNA"/>
</dbReference>
<dbReference type="InterPro" id="IPR012933">
    <property type="entry name" value="HicA_mRNA_interferase"/>
</dbReference>
<dbReference type="GO" id="GO:0004519">
    <property type="term" value="F:endonuclease activity"/>
    <property type="evidence" value="ECO:0007669"/>
    <property type="project" value="UniProtKB-KW"/>
</dbReference>
<keyword evidence="2" id="KW-0540">Nuclease</keyword>
<evidence type="ECO:0000256" key="2">
    <source>
        <dbReference type="ARBA" id="ARBA00022722"/>
    </source>
</evidence>
<evidence type="ECO:0000256" key="4">
    <source>
        <dbReference type="ARBA" id="ARBA00022801"/>
    </source>
</evidence>
<evidence type="ECO:0000256" key="5">
    <source>
        <dbReference type="ARBA" id="ARBA00022884"/>
    </source>
</evidence>
<protein>
    <submittedName>
        <fullName evidence="7">YcfA family protein</fullName>
    </submittedName>
</protein>
<dbReference type="GO" id="GO:0016787">
    <property type="term" value="F:hydrolase activity"/>
    <property type="evidence" value="ECO:0007669"/>
    <property type="project" value="UniProtKB-KW"/>
</dbReference>
<keyword evidence="1" id="KW-1277">Toxin-antitoxin system</keyword>
<comment type="caution">
    <text evidence="7">The sequence shown here is derived from an EMBL/GenBank/DDBJ whole genome shotgun (WGS) entry which is preliminary data.</text>
</comment>
<keyword evidence="4" id="KW-0378">Hydrolase</keyword>
<dbReference type="SUPFAM" id="SSF54786">
    <property type="entry name" value="YcfA/nrd intein domain"/>
    <property type="match status" value="1"/>
</dbReference>
<accession>T1B8F1</accession>
<sequence length="85" mass="9719">MSRLIPLNYDKVVKALSKVGYVVNHQRGSHIVMHLDRREKYTALFGDRKPEYIIVVPAHRPIGRGMLRTIMSEADLSVDEFNGLV</sequence>
<evidence type="ECO:0000313" key="7">
    <source>
        <dbReference type="EMBL" id="EQD69206.1"/>
    </source>
</evidence>
<evidence type="ECO:0000256" key="3">
    <source>
        <dbReference type="ARBA" id="ARBA00022759"/>
    </source>
</evidence>
<dbReference type="Gene3D" id="3.30.920.30">
    <property type="entry name" value="Hypothetical protein"/>
    <property type="match status" value="1"/>
</dbReference>
<evidence type="ECO:0000313" key="8">
    <source>
        <dbReference type="EMBL" id="EQD81252.1"/>
    </source>
</evidence>